<protein>
    <submittedName>
        <fullName evidence="1">Uncharacterized protein</fullName>
    </submittedName>
</protein>
<accession>A0ACD5UDF1</accession>
<reference evidence="1" key="1">
    <citation type="submission" date="2021-05" db="EMBL/GenBank/DDBJ databases">
        <authorList>
            <person name="Scholz U."/>
            <person name="Mascher M."/>
            <person name="Fiebig A."/>
        </authorList>
    </citation>
    <scope>NUCLEOTIDE SEQUENCE [LARGE SCALE GENOMIC DNA]</scope>
</reference>
<proteinExistence type="predicted"/>
<keyword evidence="2" id="KW-1185">Reference proteome</keyword>
<evidence type="ECO:0000313" key="1">
    <source>
        <dbReference type="EnsemblPlants" id="AVESA.00010b.r2.2AG0229540.1.CDS.1"/>
    </source>
</evidence>
<reference evidence="1" key="2">
    <citation type="submission" date="2025-09" db="UniProtKB">
        <authorList>
            <consortium name="EnsemblPlants"/>
        </authorList>
    </citation>
    <scope>IDENTIFICATION</scope>
</reference>
<organism evidence="1 2">
    <name type="scientific">Avena sativa</name>
    <name type="common">Oat</name>
    <dbReference type="NCBI Taxonomy" id="4498"/>
    <lineage>
        <taxon>Eukaryota</taxon>
        <taxon>Viridiplantae</taxon>
        <taxon>Streptophyta</taxon>
        <taxon>Embryophyta</taxon>
        <taxon>Tracheophyta</taxon>
        <taxon>Spermatophyta</taxon>
        <taxon>Magnoliopsida</taxon>
        <taxon>Liliopsida</taxon>
        <taxon>Poales</taxon>
        <taxon>Poaceae</taxon>
        <taxon>BOP clade</taxon>
        <taxon>Pooideae</taxon>
        <taxon>Poodae</taxon>
        <taxon>Poeae</taxon>
        <taxon>Poeae Chloroplast Group 1 (Aveneae type)</taxon>
        <taxon>Aveninae</taxon>
        <taxon>Avena</taxon>
    </lineage>
</organism>
<dbReference type="Proteomes" id="UP001732700">
    <property type="component" value="Chromosome 2A"/>
</dbReference>
<evidence type="ECO:0000313" key="2">
    <source>
        <dbReference type="Proteomes" id="UP001732700"/>
    </source>
</evidence>
<dbReference type="EnsemblPlants" id="AVESA.00010b.r2.2AG0229540.1">
    <property type="protein sequence ID" value="AVESA.00010b.r2.2AG0229540.1.CDS.1"/>
    <property type="gene ID" value="AVESA.00010b.r2.2AG0229540"/>
</dbReference>
<name>A0ACD5UDF1_AVESA</name>
<sequence length="404" mass="44709">MMYWPALKPSRPKNPSPEAMPMAMAASSTVLPDLEETEDGWVVLPPVTATAPKSRGKPPRPPSIRPSSSSTPTDHVVAASDGALDPTPEDILSRYLPLRRSLRCDLLPRQIHDADVYGAHPGFLAAVYPAANCRPEWFFFVCRAQCQGGRRRAGPGAYRLGSEAKLLGGSAYCHAFRYYEDDADLGSASTKETEWRMDEYGDCRSAAAAFDMVVCKLYPTHGGVVHHKLGVDSASLQSDADANKPQLLVRLYLDTVSLGDPRRCRTYAVADVFAAHPAVLTLSFPAANGRCQWFFAVHQQRKRDADVEEDEPRPRRAGPGAYVPVRGGRAVDGNGGDVGYRRVFLYREDDETARRVSQTEWWMEEYGFGRDFPYGKLPAAESRMGDDEELVVYKLYMKLAGNRA</sequence>